<evidence type="ECO:0000313" key="2">
    <source>
        <dbReference type="EMBL" id="RED53598.1"/>
    </source>
</evidence>
<name>A0A3D9HVT0_9PROT</name>
<dbReference type="Gene3D" id="1.10.10.10">
    <property type="entry name" value="Winged helix-like DNA-binding domain superfamily/Winged helix DNA-binding domain"/>
    <property type="match status" value="1"/>
</dbReference>
<dbReference type="EMBL" id="QRDW01000001">
    <property type="protein sequence ID" value="RED53598.1"/>
    <property type="molecule type" value="Genomic_DNA"/>
</dbReference>
<dbReference type="PANTHER" id="PTHR43252">
    <property type="entry name" value="TRANSCRIPTIONAL REGULATOR YQJI"/>
    <property type="match status" value="1"/>
</dbReference>
<dbReference type="InterPro" id="IPR005149">
    <property type="entry name" value="Tscrpt_reg_PadR_N"/>
</dbReference>
<evidence type="ECO:0000259" key="1">
    <source>
        <dbReference type="Pfam" id="PF03551"/>
    </source>
</evidence>
<dbReference type="PANTHER" id="PTHR43252:SF6">
    <property type="entry name" value="NEGATIVE TRANSCRIPTION REGULATOR PADR"/>
    <property type="match status" value="1"/>
</dbReference>
<dbReference type="InterPro" id="IPR036390">
    <property type="entry name" value="WH_DNA-bd_sf"/>
</dbReference>
<dbReference type="SUPFAM" id="SSF46785">
    <property type="entry name" value="Winged helix' DNA-binding domain"/>
    <property type="match status" value="1"/>
</dbReference>
<gene>
    <name evidence="2" type="ORF">DFP90_101389</name>
</gene>
<dbReference type="AlphaFoldDB" id="A0A3D9HVT0"/>
<protein>
    <submittedName>
        <fullName evidence="2">PadR family transcriptional regulator</fullName>
    </submittedName>
</protein>
<dbReference type="Gene3D" id="6.10.140.1570">
    <property type="match status" value="1"/>
</dbReference>
<evidence type="ECO:0000313" key="3">
    <source>
        <dbReference type="Proteomes" id="UP000256845"/>
    </source>
</evidence>
<keyword evidence="3" id="KW-1185">Reference proteome</keyword>
<dbReference type="OrthoDB" id="3186544at2"/>
<comment type="caution">
    <text evidence="2">The sequence shown here is derived from an EMBL/GenBank/DDBJ whole genome shotgun (WGS) entry which is preliminary data.</text>
</comment>
<reference evidence="2 3" key="1">
    <citation type="submission" date="2018-07" db="EMBL/GenBank/DDBJ databases">
        <title>Genomic Encyclopedia of Type Strains, Phase III (KMG-III): the genomes of soil and plant-associated and newly described type strains.</title>
        <authorList>
            <person name="Whitman W."/>
        </authorList>
    </citation>
    <scope>NUCLEOTIDE SEQUENCE [LARGE SCALE GENOMIC DNA]</scope>
    <source>
        <strain evidence="2 3">CECT 8488</strain>
    </source>
</reference>
<sequence>MDIKTSCLGVLSICDASGYEIRKAFEDGPFSHFAEGGFGSIYPALNKMEADGLVTCTTQAQDKRPAKKVYSITTKGRLALMDALAKDPADDKYKSDFLFSMFFADFQSARRIERLIDDRISQFEKEISHLGDPDNECMGVPKMTEGADFVRRFGLHMHQAAVEFLKEEKFRAVSAALKGESLVNQSSEAAE</sequence>
<organism evidence="2 3">
    <name type="scientific">Aestuariispira insulae</name>
    <dbReference type="NCBI Taxonomy" id="1461337"/>
    <lineage>
        <taxon>Bacteria</taxon>
        <taxon>Pseudomonadati</taxon>
        <taxon>Pseudomonadota</taxon>
        <taxon>Alphaproteobacteria</taxon>
        <taxon>Rhodospirillales</taxon>
        <taxon>Kiloniellaceae</taxon>
        <taxon>Aestuariispira</taxon>
    </lineage>
</organism>
<accession>A0A3D9HVT0</accession>
<proteinExistence type="predicted"/>
<dbReference type="Proteomes" id="UP000256845">
    <property type="component" value="Unassembled WGS sequence"/>
</dbReference>
<dbReference type="InterPro" id="IPR036388">
    <property type="entry name" value="WH-like_DNA-bd_sf"/>
</dbReference>
<dbReference type="RefSeq" id="WP_115934723.1">
    <property type="nucleotide sequence ID" value="NZ_QRDW01000001.1"/>
</dbReference>
<dbReference type="Pfam" id="PF03551">
    <property type="entry name" value="PadR"/>
    <property type="match status" value="1"/>
</dbReference>
<feature type="domain" description="Transcription regulator PadR N-terminal" evidence="1">
    <location>
        <begin position="8"/>
        <end position="80"/>
    </location>
</feature>